<proteinExistence type="predicted"/>
<dbReference type="PROSITE" id="PS00109">
    <property type="entry name" value="PROTEIN_KINASE_TYR"/>
    <property type="match status" value="1"/>
</dbReference>
<accession>A9GPZ3</accession>
<keyword evidence="9" id="KW-1185">Reference proteome</keyword>
<evidence type="ECO:0000256" key="1">
    <source>
        <dbReference type="ARBA" id="ARBA00012513"/>
    </source>
</evidence>
<keyword evidence="3" id="KW-0547">Nucleotide-binding</keyword>
<dbReference type="InterPro" id="IPR008266">
    <property type="entry name" value="Tyr_kinase_AS"/>
</dbReference>
<dbReference type="OrthoDB" id="9801841at2"/>
<dbReference type="eggNOG" id="COG0515">
    <property type="taxonomic scope" value="Bacteria"/>
</dbReference>
<dbReference type="CDD" id="cd14014">
    <property type="entry name" value="STKc_PknB_like"/>
    <property type="match status" value="1"/>
</dbReference>
<dbReference type="InterPro" id="IPR000719">
    <property type="entry name" value="Prot_kinase_dom"/>
</dbReference>
<evidence type="ECO:0000256" key="5">
    <source>
        <dbReference type="ARBA" id="ARBA00022840"/>
    </source>
</evidence>
<dbReference type="STRING" id="448385.sce6655"/>
<evidence type="ECO:0000256" key="3">
    <source>
        <dbReference type="ARBA" id="ARBA00022741"/>
    </source>
</evidence>
<dbReference type="PANTHER" id="PTHR43671">
    <property type="entry name" value="SERINE/THREONINE-PROTEIN KINASE NEK"/>
    <property type="match status" value="1"/>
</dbReference>
<dbReference type="SUPFAM" id="SSF56112">
    <property type="entry name" value="Protein kinase-like (PK-like)"/>
    <property type="match status" value="1"/>
</dbReference>
<keyword evidence="2 8" id="KW-0808">Transferase</keyword>
<dbReference type="HOGENOM" id="CLU_398392_0_0_7"/>
<evidence type="ECO:0000256" key="4">
    <source>
        <dbReference type="ARBA" id="ARBA00022777"/>
    </source>
</evidence>
<dbReference type="PROSITE" id="PS50011">
    <property type="entry name" value="PROTEIN_KINASE_DOM"/>
    <property type="match status" value="1"/>
</dbReference>
<evidence type="ECO:0000313" key="9">
    <source>
        <dbReference type="Proteomes" id="UP000002139"/>
    </source>
</evidence>
<dbReference type="RefSeq" id="WP_012239266.1">
    <property type="nucleotide sequence ID" value="NC_010162.1"/>
</dbReference>
<organism evidence="8 9">
    <name type="scientific">Sorangium cellulosum (strain So ce56)</name>
    <name type="common">Polyangium cellulosum (strain So ce56)</name>
    <dbReference type="NCBI Taxonomy" id="448385"/>
    <lineage>
        <taxon>Bacteria</taxon>
        <taxon>Pseudomonadati</taxon>
        <taxon>Myxococcota</taxon>
        <taxon>Polyangia</taxon>
        <taxon>Polyangiales</taxon>
        <taxon>Polyangiaceae</taxon>
        <taxon>Sorangium</taxon>
    </lineage>
</organism>
<dbReference type="Pfam" id="PF00069">
    <property type="entry name" value="Pkinase"/>
    <property type="match status" value="1"/>
</dbReference>
<dbReference type="InterPro" id="IPR050660">
    <property type="entry name" value="NEK_Ser/Thr_kinase"/>
</dbReference>
<dbReference type="BioCyc" id="SCEL448385:SCE_RS49575-MONOMER"/>
<keyword evidence="4 8" id="KW-0418">Kinase</keyword>
<evidence type="ECO:0000313" key="8">
    <source>
        <dbReference type="EMBL" id="CAN96824.1"/>
    </source>
</evidence>
<dbReference type="Gene3D" id="1.10.510.10">
    <property type="entry name" value="Transferase(Phosphotransferase) domain 1"/>
    <property type="match status" value="1"/>
</dbReference>
<dbReference type="KEGG" id="scl:sce6655"/>
<dbReference type="Proteomes" id="UP000002139">
    <property type="component" value="Chromosome"/>
</dbReference>
<dbReference type="GO" id="GO:0005524">
    <property type="term" value="F:ATP binding"/>
    <property type="evidence" value="ECO:0007669"/>
    <property type="project" value="UniProtKB-KW"/>
</dbReference>
<feature type="region of interest" description="Disordered" evidence="6">
    <location>
        <begin position="316"/>
        <end position="354"/>
    </location>
</feature>
<gene>
    <name evidence="8" type="ordered locus">sce6655</name>
</gene>
<name>A9GPZ3_SORC5</name>
<dbReference type="PANTHER" id="PTHR43671:SF13">
    <property type="entry name" value="SERINE_THREONINE-PROTEIN KINASE NEK2"/>
    <property type="match status" value="1"/>
</dbReference>
<evidence type="ECO:0000256" key="2">
    <source>
        <dbReference type="ARBA" id="ARBA00022679"/>
    </source>
</evidence>
<dbReference type="GO" id="GO:0004674">
    <property type="term" value="F:protein serine/threonine kinase activity"/>
    <property type="evidence" value="ECO:0007669"/>
    <property type="project" value="UniProtKB-EC"/>
</dbReference>
<dbReference type="EMBL" id="AM746676">
    <property type="protein sequence ID" value="CAN96824.1"/>
    <property type="molecule type" value="Genomic_DNA"/>
</dbReference>
<dbReference type="AlphaFoldDB" id="A9GPZ3"/>
<feature type="region of interest" description="Disordered" evidence="6">
    <location>
        <begin position="456"/>
        <end position="487"/>
    </location>
</feature>
<evidence type="ECO:0000259" key="7">
    <source>
        <dbReference type="PROSITE" id="PS50011"/>
    </source>
</evidence>
<sequence>MASGSSEPAAEGDLHVPAAPGWLVVRRIAVGGMAEVFLVRGERASRAVLKRMLPQHRGDPELVRAFVHEAELGRALATPGHPALVRTLEHGEDAMGGWIVLEHVEGATLVEILAAARRAGEAVPLGVALHVTATLLDVLAFVHGATDAAGRPLGIVHRDVTPENLLVSRDGAVKLGDFGIARSRLRDARTRTGVIKGKLAYLAPEQVTGSSVDARADLYAAGILLWELVTGRPWLDAADELSLLRAAEDPPRRSPSSLGGDPRLDPVLARALARFPEERFPTAAAFRGALAPLLETELRGDERAWLARGAQALALPGPAPCAPDPAPAPPPEPPRAAPSSETGQPRAGSPQPARAAWPAVAALAATLLAGALAGERMLRAGGAASRAIPMRVAPVATAASGGTAAEVPSAPAAGTAPVATAASGGSVAGVPSAPAVGEVATKASFPSASGPLGGVPPARGAAASAPSGGASAPSGGASAPSAADGGLPARAEAGEALAAPPARLEGAPVDERAAALRARLDAARASLAKRGIEAADLPPGLRASAARAEAALAEGDVAAAASEVDTFVATTAGLRLDQEILRRKLDRVGALLRAARARGADTRAAEGRAAAALQSFLDRRYEATNAELDALLAELAR</sequence>
<dbReference type="InterPro" id="IPR011009">
    <property type="entry name" value="Kinase-like_dom_sf"/>
</dbReference>
<dbReference type="EC" id="2.7.11.1" evidence="1"/>
<protein>
    <recommendedName>
        <fullName evidence="1">non-specific serine/threonine protein kinase</fullName>
        <ecNumber evidence="1">2.7.11.1</ecNumber>
    </recommendedName>
</protein>
<feature type="domain" description="Protein kinase" evidence="7">
    <location>
        <begin position="22"/>
        <end position="294"/>
    </location>
</feature>
<evidence type="ECO:0000256" key="6">
    <source>
        <dbReference type="SAM" id="MobiDB-lite"/>
    </source>
</evidence>
<reference evidence="8 9" key="1">
    <citation type="journal article" date="2007" name="Nat. Biotechnol.">
        <title>Complete genome sequence of the myxobacterium Sorangium cellulosum.</title>
        <authorList>
            <person name="Schneiker S."/>
            <person name="Perlova O."/>
            <person name="Kaiser O."/>
            <person name="Gerth K."/>
            <person name="Alici A."/>
            <person name="Altmeyer M.O."/>
            <person name="Bartels D."/>
            <person name="Bekel T."/>
            <person name="Beyer S."/>
            <person name="Bode E."/>
            <person name="Bode H.B."/>
            <person name="Bolten C.J."/>
            <person name="Choudhuri J.V."/>
            <person name="Doss S."/>
            <person name="Elnakady Y.A."/>
            <person name="Frank B."/>
            <person name="Gaigalat L."/>
            <person name="Goesmann A."/>
            <person name="Groeger C."/>
            <person name="Gross F."/>
            <person name="Jelsbak L."/>
            <person name="Jelsbak L."/>
            <person name="Kalinowski J."/>
            <person name="Kegler C."/>
            <person name="Knauber T."/>
            <person name="Konietzny S."/>
            <person name="Kopp M."/>
            <person name="Krause L."/>
            <person name="Krug D."/>
            <person name="Linke B."/>
            <person name="Mahmud T."/>
            <person name="Martinez-Arias R."/>
            <person name="McHardy A.C."/>
            <person name="Merai M."/>
            <person name="Meyer F."/>
            <person name="Mormann S."/>
            <person name="Munoz-Dorado J."/>
            <person name="Perez J."/>
            <person name="Pradella S."/>
            <person name="Rachid S."/>
            <person name="Raddatz G."/>
            <person name="Rosenau F."/>
            <person name="Rueckert C."/>
            <person name="Sasse F."/>
            <person name="Scharfe M."/>
            <person name="Schuster S.C."/>
            <person name="Suen G."/>
            <person name="Treuner-Lange A."/>
            <person name="Velicer G.J."/>
            <person name="Vorholter F.-J."/>
            <person name="Weissman K.J."/>
            <person name="Welch R.D."/>
            <person name="Wenzel S.C."/>
            <person name="Whitworth D.E."/>
            <person name="Wilhelm S."/>
            <person name="Wittmann C."/>
            <person name="Bloecker H."/>
            <person name="Puehler A."/>
            <person name="Mueller R."/>
        </authorList>
    </citation>
    <scope>NUCLEOTIDE SEQUENCE [LARGE SCALE GENOMIC DNA]</scope>
    <source>
        <strain evidence="9">So ce56</strain>
    </source>
</reference>
<feature type="compositionally biased region" description="Pro residues" evidence="6">
    <location>
        <begin position="317"/>
        <end position="336"/>
    </location>
</feature>
<keyword evidence="5" id="KW-0067">ATP-binding</keyword>
<dbReference type="Gene3D" id="3.30.200.20">
    <property type="entry name" value="Phosphorylase Kinase, domain 1"/>
    <property type="match status" value="1"/>
</dbReference>